<geneLocation type="plasmid" evidence="6 7">
    <name>unnamed2</name>
</geneLocation>
<name>A0ABY4D5G8_9BACT</name>
<evidence type="ECO:0000256" key="4">
    <source>
        <dbReference type="ARBA" id="ARBA00023277"/>
    </source>
</evidence>
<comment type="similarity">
    <text evidence="5">Belongs to the DapA family.</text>
</comment>
<evidence type="ECO:0000256" key="5">
    <source>
        <dbReference type="PIRNR" id="PIRNR001365"/>
    </source>
</evidence>
<keyword evidence="7" id="KW-1185">Reference proteome</keyword>
<dbReference type="PIRSF" id="PIRSF001365">
    <property type="entry name" value="DHDPS"/>
    <property type="match status" value="1"/>
</dbReference>
<dbReference type="SMART" id="SM01130">
    <property type="entry name" value="DHDPS"/>
    <property type="match status" value="1"/>
</dbReference>
<dbReference type="RefSeq" id="WP_243803246.1">
    <property type="nucleotide sequence ID" value="NZ_CP094671.1"/>
</dbReference>
<dbReference type="Pfam" id="PF00701">
    <property type="entry name" value="DHDPS"/>
    <property type="match status" value="1"/>
</dbReference>
<dbReference type="EMBL" id="CP094671">
    <property type="protein sequence ID" value="UOG77447.1"/>
    <property type="molecule type" value="Genomic_DNA"/>
</dbReference>
<evidence type="ECO:0000313" key="7">
    <source>
        <dbReference type="Proteomes" id="UP000831113"/>
    </source>
</evidence>
<reference evidence="6 7" key="1">
    <citation type="submission" date="2022-03" db="EMBL/GenBank/DDBJ databases">
        <title>Hymenobactersp. isolated from the air.</title>
        <authorList>
            <person name="Won M."/>
            <person name="Kwon S.-W."/>
        </authorList>
    </citation>
    <scope>NUCLEOTIDE SEQUENCE [LARGE SCALE GENOMIC DNA]</scope>
    <source>
        <strain evidence="6 7">KACC 21982</strain>
        <plasmid evidence="6 7">unnamed2</plasmid>
    </source>
</reference>
<dbReference type="PANTHER" id="PTHR12128:SF21">
    <property type="entry name" value="N-ACETYLNEURAMINATE LYASE"/>
    <property type="match status" value="1"/>
</dbReference>
<evidence type="ECO:0000256" key="1">
    <source>
        <dbReference type="ARBA" id="ARBA00004496"/>
    </source>
</evidence>
<sequence length="317" mass="34573">MTQILKIEGLVAAPFTPMHPNGDLNLSLVPEYGRLLAQNGIKGAFIGGSTGEGVSLSLPEKMALVQAWGQVQEPGLQRIMLVGSTSLTESILVAQEAERQGFNAVAVLAPYYFKPAGVEQLAQFCIGIGEAVPTLGLYFYHIPALTGVNLSMIDFLGCIDGRLPNFRGIKYTHNDLMDFRRCLLFSDGKYDILWGWDEIFLAAMAMGARGAVGSTFNYAAPVYHELMAAFDAGDLPRAQAMQDQSIAIVKLLVKYGGIATGKAYMRALGLDCGAFRLPVVNMSDARYQEFLTDLQEINFFKHASHMPSPTCKEEWTG</sequence>
<comment type="subcellular location">
    <subcellularLocation>
        <location evidence="1">Cytoplasm</location>
    </subcellularLocation>
</comment>
<keyword evidence="3 5" id="KW-0456">Lyase</keyword>
<dbReference type="Proteomes" id="UP000831113">
    <property type="component" value="Plasmid unnamed2"/>
</dbReference>
<accession>A0ABY4D5G8</accession>
<keyword evidence="6" id="KW-0614">Plasmid</keyword>
<keyword evidence="2" id="KW-0963">Cytoplasm</keyword>
<organism evidence="6 7">
    <name type="scientific">Hymenobacter tibetensis</name>
    <dbReference type="NCBI Taxonomy" id="497967"/>
    <lineage>
        <taxon>Bacteria</taxon>
        <taxon>Pseudomonadati</taxon>
        <taxon>Bacteroidota</taxon>
        <taxon>Cytophagia</taxon>
        <taxon>Cytophagales</taxon>
        <taxon>Hymenobacteraceae</taxon>
        <taxon>Hymenobacter</taxon>
    </lineage>
</organism>
<evidence type="ECO:0000256" key="3">
    <source>
        <dbReference type="ARBA" id="ARBA00023239"/>
    </source>
</evidence>
<dbReference type="InterPro" id="IPR002220">
    <property type="entry name" value="DapA-like"/>
</dbReference>
<dbReference type="SUPFAM" id="SSF51569">
    <property type="entry name" value="Aldolase"/>
    <property type="match status" value="1"/>
</dbReference>
<dbReference type="PANTHER" id="PTHR12128">
    <property type="entry name" value="DIHYDRODIPICOLINATE SYNTHASE"/>
    <property type="match status" value="1"/>
</dbReference>
<keyword evidence="4" id="KW-0119">Carbohydrate metabolism</keyword>
<evidence type="ECO:0000313" key="6">
    <source>
        <dbReference type="EMBL" id="UOG77447.1"/>
    </source>
</evidence>
<dbReference type="InterPro" id="IPR013785">
    <property type="entry name" value="Aldolase_TIM"/>
</dbReference>
<dbReference type="Gene3D" id="3.20.20.70">
    <property type="entry name" value="Aldolase class I"/>
    <property type="match status" value="1"/>
</dbReference>
<gene>
    <name evidence="6" type="ORF">MTX78_23720</name>
</gene>
<proteinExistence type="inferred from homology"/>
<evidence type="ECO:0000256" key="2">
    <source>
        <dbReference type="ARBA" id="ARBA00022490"/>
    </source>
</evidence>
<dbReference type="PRINTS" id="PR00146">
    <property type="entry name" value="DHPICSNTHASE"/>
</dbReference>
<protein>
    <submittedName>
        <fullName evidence="6">Dihydrodipicolinate synthase family protein</fullName>
    </submittedName>
</protein>